<reference evidence="1" key="2">
    <citation type="submission" date="2022-01" db="EMBL/GenBank/DDBJ databases">
        <authorList>
            <person name="Yamashiro T."/>
            <person name="Shiraishi A."/>
            <person name="Satake H."/>
            <person name="Nakayama K."/>
        </authorList>
    </citation>
    <scope>NUCLEOTIDE SEQUENCE</scope>
</reference>
<comment type="caution">
    <text evidence="1">The sequence shown here is derived from an EMBL/GenBank/DDBJ whole genome shotgun (WGS) entry which is preliminary data.</text>
</comment>
<accession>A0ABQ5BSR8</accession>
<reference evidence="1" key="1">
    <citation type="journal article" date="2022" name="Int. J. Mol. Sci.">
        <title>Draft Genome of Tanacetum Coccineum: Genomic Comparison of Closely Related Tanacetum-Family Plants.</title>
        <authorList>
            <person name="Yamashiro T."/>
            <person name="Shiraishi A."/>
            <person name="Nakayama K."/>
            <person name="Satake H."/>
        </authorList>
    </citation>
    <scope>NUCLEOTIDE SEQUENCE</scope>
</reference>
<organism evidence="1 2">
    <name type="scientific">Tanacetum coccineum</name>
    <dbReference type="NCBI Taxonomy" id="301880"/>
    <lineage>
        <taxon>Eukaryota</taxon>
        <taxon>Viridiplantae</taxon>
        <taxon>Streptophyta</taxon>
        <taxon>Embryophyta</taxon>
        <taxon>Tracheophyta</taxon>
        <taxon>Spermatophyta</taxon>
        <taxon>Magnoliopsida</taxon>
        <taxon>eudicotyledons</taxon>
        <taxon>Gunneridae</taxon>
        <taxon>Pentapetalae</taxon>
        <taxon>asterids</taxon>
        <taxon>campanulids</taxon>
        <taxon>Asterales</taxon>
        <taxon>Asteraceae</taxon>
        <taxon>Asteroideae</taxon>
        <taxon>Anthemideae</taxon>
        <taxon>Anthemidinae</taxon>
        <taxon>Tanacetum</taxon>
    </lineage>
</organism>
<dbReference type="EMBL" id="BQNB010013511">
    <property type="protein sequence ID" value="GJT16892.1"/>
    <property type="molecule type" value="Genomic_DNA"/>
</dbReference>
<protein>
    <submittedName>
        <fullName evidence="1">Uncharacterized protein</fullName>
    </submittedName>
</protein>
<evidence type="ECO:0000313" key="2">
    <source>
        <dbReference type="Proteomes" id="UP001151760"/>
    </source>
</evidence>
<proteinExistence type="predicted"/>
<evidence type="ECO:0000313" key="1">
    <source>
        <dbReference type="EMBL" id="GJT16892.1"/>
    </source>
</evidence>
<keyword evidence="2" id="KW-1185">Reference proteome</keyword>
<sequence>MIEPFDVVNPFNCDVSLNQVSISKYRCKLIIAKVDSAKELEDNEVLEKLVPLTDVGFEILVYLDSVPRGKLTFVFTFPILDLGIWIVDSEATVLLWCVAADWFTVRLGSLVLIATAMGLLFFNQSQHTPKPPLDEEDSSLDKILDDLFRIRAENIKKIEREVPHRCDDITDYEDSDHDDGELPDLSTFSAINKFASVCEHVKENIDANTARELQEVQVKDVEMDKDYDIYHSNTEETLQWSLAKDPFLVLMEPKDYFEGSGNKEMGVELVQVDAHGVVLGLYLATGKHFKSGLVGYQADDDDGLFLSCGCCSWKQT</sequence>
<gene>
    <name evidence="1" type="ORF">Tco_0875598</name>
</gene>
<dbReference type="Proteomes" id="UP001151760">
    <property type="component" value="Unassembled WGS sequence"/>
</dbReference>
<name>A0ABQ5BSR8_9ASTR</name>